<dbReference type="EMBL" id="AAWS01000006">
    <property type="protein sequence ID" value="EAY30509.1"/>
    <property type="molecule type" value="Genomic_DNA"/>
</dbReference>
<dbReference type="AlphaFoldDB" id="A1ZG92"/>
<evidence type="ECO:0000313" key="1">
    <source>
        <dbReference type="EMBL" id="EAY30509.1"/>
    </source>
</evidence>
<gene>
    <name evidence="1" type="ORF">M23134_03145</name>
</gene>
<protein>
    <submittedName>
        <fullName evidence="1">Uncharacterized protein</fullName>
    </submittedName>
</protein>
<evidence type="ECO:0000313" key="2">
    <source>
        <dbReference type="Proteomes" id="UP000004095"/>
    </source>
</evidence>
<dbReference type="Proteomes" id="UP000004095">
    <property type="component" value="Unassembled WGS sequence"/>
</dbReference>
<sequence>MIKMKKFDTLEDAFQHFLDNVYPKLAPERKIKYKDARYDFLKRKSISHNKIESILGDYATIKMEITFED</sequence>
<comment type="caution">
    <text evidence="1">The sequence shown here is derived from an EMBL/GenBank/DDBJ whole genome shotgun (WGS) entry which is preliminary data.</text>
</comment>
<organism evidence="1 2">
    <name type="scientific">Microscilla marina ATCC 23134</name>
    <dbReference type="NCBI Taxonomy" id="313606"/>
    <lineage>
        <taxon>Bacteria</taxon>
        <taxon>Pseudomonadati</taxon>
        <taxon>Bacteroidota</taxon>
        <taxon>Cytophagia</taxon>
        <taxon>Cytophagales</taxon>
        <taxon>Microscillaceae</taxon>
        <taxon>Microscilla</taxon>
    </lineage>
</organism>
<name>A1ZG92_MICM2</name>
<proteinExistence type="predicted"/>
<reference evidence="1 2" key="1">
    <citation type="submission" date="2007-01" db="EMBL/GenBank/DDBJ databases">
        <authorList>
            <person name="Haygood M."/>
            <person name="Podell S."/>
            <person name="Anderson C."/>
            <person name="Hopkinson B."/>
            <person name="Roe K."/>
            <person name="Barbeau K."/>
            <person name="Gaasterland T."/>
            <person name="Ferriera S."/>
            <person name="Johnson J."/>
            <person name="Kravitz S."/>
            <person name="Beeson K."/>
            <person name="Sutton G."/>
            <person name="Rogers Y.-H."/>
            <person name="Friedman R."/>
            <person name="Frazier M."/>
            <person name="Venter J.C."/>
        </authorList>
    </citation>
    <scope>NUCLEOTIDE SEQUENCE [LARGE SCALE GENOMIC DNA]</scope>
    <source>
        <strain evidence="1 2">ATCC 23134</strain>
    </source>
</reference>
<accession>A1ZG92</accession>
<keyword evidence="2" id="KW-1185">Reference proteome</keyword>